<keyword evidence="1" id="KW-1133">Transmembrane helix</keyword>
<accession>A0ABD0JAE3</accession>
<keyword evidence="1" id="KW-0812">Transmembrane</keyword>
<dbReference type="SUPFAM" id="SSF55811">
    <property type="entry name" value="Nudix"/>
    <property type="match status" value="1"/>
</dbReference>
<dbReference type="Gene3D" id="3.90.79.10">
    <property type="entry name" value="Nucleoside Triphosphate Pyrophosphohydrolase"/>
    <property type="match status" value="1"/>
</dbReference>
<evidence type="ECO:0000313" key="3">
    <source>
        <dbReference type="Proteomes" id="UP001519460"/>
    </source>
</evidence>
<reference evidence="2 3" key="1">
    <citation type="journal article" date="2023" name="Sci. Data">
        <title>Genome assembly of the Korean intertidal mud-creeper Batillaria attramentaria.</title>
        <authorList>
            <person name="Patra A.K."/>
            <person name="Ho P.T."/>
            <person name="Jun S."/>
            <person name="Lee S.J."/>
            <person name="Kim Y."/>
            <person name="Won Y.J."/>
        </authorList>
    </citation>
    <scope>NUCLEOTIDE SEQUENCE [LARGE SCALE GENOMIC DNA]</scope>
    <source>
        <strain evidence="2">Wonlab-2016</strain>
    </source>
</reference>
<dbReference type="PANTHER" id="PTHR13030">
    <property type="entry name" value="NUDIX HYDROLASE"/>
    <property type="match status" value="1"/>
</dbReference>
<dbReference type="Proteomes" id="UP001519460">
    <property type="component" value="Unassembled WGS sequence"/>
</dbReference>
<protein>
    <submittedName>
        <fullName evidence="2">Uncharacterized protein</fullName>
    </submittedName>
</protein>
<dbReference type="InterPro" id="IPR015797">
    <property type="entry name" value="NUDIX_hydrolase-like_dom_sf"/>
</dbReference>
<feature type="transmembrane region" description="Helical" evidence="1">
    <location>
        <begin position="6"/>
        <end position="37"/>
    </location>
</feature>
<dbReference type="Pfam" id="PF25969">
    <property type="entry name" value="NUDT9_N"/>
    <property type="match status" value="1"/>
</dbReference>
<dbReference type="InterPro" id="IPR039989">
    <property type="entry name" value="NUDT9"/>
</dbReference>
<gene>
    <name evidence="2" type="ORF">BaRGS_00036896</name>
</gene>
<keyword evidence="1" id="KW-0472">Membrane</keyword>
<dbReference type="EMBL" id="JACVVK020000535">
    <property type="protein sequence ID" value="KAK7467859.1"/>
    <property type="molecule type" value="Genomic_DNA"/>
</dbReference>
<evidence type="ECO:0000313" key="2">
    <source>
        <dbReference type="EMBL" id="KAK7467859.1"/>
    </source>
</evidence>
<feature type="transmembrane region" description="Helical" evidence="1">
    <location>
        <begin position="217"/>
        <end position="242"/>
    </location>
</feature>
<proteinExistence type="predicted"/>
<feature type="transmembrane region" description="Helical" evidence="1">
    <location>
        <begin position="58"/>
        <end position="78"/>
    </location>
</feature>
<comment type="caution">
    <text evidence="2">The sequence shown here is derived from an EMBL/GenBank/DDBJ whole genome shotgun (WGS) entry which is preliminary data.</text>
</comment>
<dbReference type="PANTHER" id="PTHR13030:SF13">
    <property type="entry name" value="NUDIX HYDROLASE DOMAIN-CONTAINING PROTEIN"/>
    <property type="match status" value="1"/>
</dbReference>
<organism evidence="2 3">
    <name type="scientific">Batillaria attramentaria</name>
    <dbReference type="NCBI Taxonomy" id="370345"/>
    <lineage>
        <taxon>Eukaryota</taxon>
        <taxon>Metazoa</taxon>
        <taxon>Spiralia</taxon>
        <taxon>Lophotrochozoa</taxon>
        <taxon>Mollusca</taxon>
        <taxon>Gastropoda</taxon>
        <taxon>Caenogastropoda</taxon>
        <taxon>Sorbeoconcha</taxon>
        <taxon>Cerithioidea</taxon>
        <taxon>Batillariidae</taxon>
        <taxon>Batillaria</taxon>
    </lineage>
</organism>
<feature type="transmembrane region" description="Helical" evidence="1">
    <location>
        <begin position="108"/>
        <end position="128"/>
    </location>
</feature>
<dbReference type="AlphaFoldDB" id="A0ABD0JAE3"/>
<feature type="transmembrane region" description="Helical" evidence="1">
    <location>
        <begin position="134"/>
        <end position="155"/>
    </location>
</feature>
<keyword evidence="3" id="KW-1185">Reference proteome</keyword>
<evidence type="ECO:0000256" key="1">
    <source>
        <dbReference type="SAM" id="Phobius"/>
    </source>
</evidence>
<name>A0ABD0JAE3_9CAEN</name>
<sequence length="758" mass="88648">MFYILYLILISIALLMPACGDFYINICVFVWTFTIWVEVIRRTVLKRRRYPELSFKWNYFEIVIIMTFILMVLIFQIVPYYVEFISFMTTKFFMSCGLLFFYFRTLGIFVPISPTLGPMLVSIIIMVRQDFINWMRLFLMVLVSGAITIQAVIYPSHPLNYVALRNAFKRGIFGLFLTEIDDLDGNVDCSYMYNYDDVRFCAVTQMKKLETCPHESLFNYAVVIPYLFQAKLIFYTLIYAMFATTCRQVQDVSLEIWKYQRYGMITDFEDRLLLPPPFTVLCYLYYGVGFAVKKIYQSVLAPCCQGDRMDAKPAISIVKFRRANDYNHWKDCINNYIGEEEKKQEEYLRAKTQSDCLNQLMEEVQQHLLLSRHLNDRIVQLETHFTNSCLLLEEMKHMIKRLDPKQQVLTQAPQQMVHISARQSPYPGTRVRRFPVFDKYVPWEVPYDTYDPTYYTRPVEEFNADIRFCVDPDILLIKEEMEKRVQMTPEELEEANLPPLPEFEPMYNALVTTVVDDNNVEIDRTSWISQNNQPLRYKLDASCVPQNPLGRTGIRGRGKLWRWGPNHRIAAVVTRWRRRYSPLGFPLDHLQVDGKRVLEFLVVVRADTGELTLPGGNVYGKTTTYSVMCEEFLKSVFLEAEVEGSLKLDQDDMISFFAQFAKSTGTTVASTIVGKATGASSGFSASVLYRGYIDDPTNTDNAWREAEVWNFHYEHYDMFDDKIKEKEKMWREVSPYMRLYGNQDSIVLEAARIHGAYV</sequence>